<dbReference type="InterPro" id="IPR006015">
    <property type="entry name" value="Universal_stress_UspA"/>
</dbReference>
<reference evidence="3" key="2">
    <citation type="submission" date="2020-09" db="EMBL/GenBank/DDBJ databases">
        <authorList>
            <person name="Sun Q."/>
            <person name="Zhou Y."/>
        </authorList>
    </citation>
    <scope>NUCLEOTIDE SEQUENCE</scope>
    <source>
        <strain evidence="3">CGMCC 1.12919</strain>
    </source>
</reference>
<protein>
    <submittedName>
        <fullName evidence="3">Universal stress protein UspA</fullName>
    </submittedName>
</protein>
<dbReference type="InterPro" id="IPR006016">
    <property type="entry name" value="UspA"/>
</dbReference>
<accession>A0A916XEG4</accession>
<dbReference type="EMBL" id="BMGG01000004">
    <property type="protein sequence ID" value="GGC65924.1"/>
    <property type="molecule type" value="Genomic_DNA"/>
</dbReference>
<comment type="similarity">
    <text evidence="1">Belongs to the universal stress protein A family.</text>
</comment>
<dbReference type="Pfam" id="PF00582">
    <property type="entry name" value="Usp"/>
    <property type="match status" value="1"/>
</dbReference>
<sequence>MNGIELQIPPDAPPQPYPWMTAMIKDLMVHLDGSAEDEVRLGHVQTVATTIGAHVTGLFTNPLPDYATVMPIEAGAAAVSVVADIEEQLRREGDAITARLVERLDRLEVPTEVRRIDERPANLARLAARQARWADLFVASCPYRNDAAGDWAELVEAVLLESGRGIMLIPPGRPAPDTIRRVLIGWRDCREAARAVAEALPLITRATRTDIVYAIVRDDELVARSADDLATHLDRHGAKVEVHSVDRAGRAAAEVLLDQAHRLSADLIVMGGYGHSRLREWFTGGTTRDVITLTDTPLLLAH</sequence>
<evidence type="ECO:0000313" key="4">
    <source>
        <dbReference type="Proteomes" id="UP000637002"/>
    </source>
</evidence>
<feature type="domain" description="UspA" evidence="2">
    <location>
        <begin position="225"/>
        <end position="301"/>
    </location>
</feature>
<dbReference type="Gene3D" id="3.40.50.12370">
    <property type="match status" value="1"/>
</dbReference>
<reference evidence="3" key="1">
    <citation type="journal article" date="2014" name="Int. J. Syst. Evol. Microbiol.">
        <title>Complete genome sequence of Corynebacterium casei LMG S-19264T (=DSM 44701T), isolated from a smear-ripened cheese.</title>
        <authorList>
            <consortium name="US DOE Joint Genome Institute (JGI-PGF)"/>
            <person name="Walter F."/>
            <person name="Albersmeier A."/>
            <person name="Kalinowski J."/>
            <person name="Ruckert C."/>
        </authorList>
    </citation>
    <scope>NUCLEOTIDE SEQUENCE</scope>
    <source>
        <strain evidence="3">CGMCC 1.12919</strain>
    </source>
</reference>
<evidence type="ECO:0000256" key="1">
    <source>
        <dbReference type="ARBA" id="ARBA00008791"/>
    </source>
</evidence>
<evidence type="ECO:0000313" key="3">
    <source>
        <dbReference type="EMBL" id="GGC65924.1"/>
    </source>
</evidence>
<organism evidence="3 4">
    <name type="scientific">Chelatococcus reniformis</name>
    <dbReference type="NCBI Taxonomy" id="1494448"/>
    <lineage>
        <taxon>Bacteria</taxon>
        <taxon>Pseudomonadati</taxon>
        <taxon>Pseudomonadota</taxon>
        <taxon>Alphaproteobacteria</taxon>
        <taxon>Hyphomicrobiales</taxon>
        <taxon>Chelatococcaceae</taxon>
        <taxon>Chelatococcus</taxon>
    </lineage>
</organism>
<gene>
    <name evidence="3" type="ORF">GCM10010994_25650</name>
</gene>
<proteinExistence type="inferred from homology"/>
<dbReference type="PRINTS" id="PR01438">
    <property type="entry name" value="UNVRSLSTRESS"/>
</dbReference>
<dbReference type="AlphaFoldDB" id="A0A916XEG4"/>
<dbReference type="CDD" id="cd00293">
    <property type="entry name" value="USP-like"/>
    <property type="match status" value="1"/>
</dbReference>
<dbReference type="Proteomes" id="UP000637002">
    <property type="component" value="Unassembled WGS sequence"/>
</dbReference>
<name>A0A916XEG4_9HYPH</name>
<comment type="caution">
    <text evidence="3">The sequence shown here is derived from an EMBL/GenBank/DDBJ whole genome shotgun (WGS) entry which is preliminary data.</text>
</comment>
<dbReference type="SUPFAM" id="SSF52402">
    <property type="entry name" value="Adenine nucleotide alpha hydrolases-like"/>
    <property type="match status" value="2"/>
</dbReference>
<evidence type="ECO:0000259" key="2">
    <source>
        <dbReference type="Pfam" id="PF00582"/>
    </source>
</evidence>
<dbReference type="PANTHER" id="PTHR46268">
    <property type="entry name" value="STRESS RESPONSE PROTEIN NHAX"/>
    <property type="match status" value="1"/>
</dbReference>
<keyword evidence="4" id="KW-1185">Reference proteome</keyword>
<dbReference type="RefSeq" id="WP_188609552.1">
    <property type="nucleotide sequence ID" value="NZ_BMGG01000004.1"/>
</dbReference>
<dbReference type="PANTHER" id="PTHR46268:SF15">
    <property type="entry name" value="UNIVERSAL STRESS PROTEIN HP_0031"/>
    <property type="match status" value="1"/>
</dbReference>